<evidence type="ECO:0000256" key="1">
    <source>
        <dbReference type="ARBA" id="ARBA00010990"/>
    </source>
</evidence>
<accession>A0A2T1GHZ0</accession>
<keyword evidence="2 5" id="KW-0808">Transferase</keyword>
<gene>
    <name evidence="5" type="ORF">C7B77_08825</name>
</gene>
<dbReference type="EMBL" id="PVWO01000081">
    <property type="protein sequence ID" value="PSB57325.1"/>
    <property type="molecule type" value="Genomic_DNA"/>
</dbReference>
<name>A0A2T1GHZ0_9CYAN</name>
<dbReference type="Pfam" id="PF22624">
    <property type="entry name" value="AASDHPPT_N"/>
    <property type="match status" value="1"/>
</dbReference>
<dbReference type="RefSeq" id="WP_106302989.1">
    <property type="nucleotide sequence ID" value="NZ_PVWO01000081.1"/>
</dbReference>
<dbReference type="Pfam" id="PF01648">
    <property type="entry name" value="ACPS"/>
    <property type="match status" value="1"/>
</dbReference>
<dbReference type="Gene3D" id="3.90.470.20">
    <property type="entry name" value="4'-phosphopantetheinyl transferase domain"/>
    <property type="match status" value="2"/>
</dbReference>
<evidence type="ECO:0000256" key="2">
    <source>
        <dbReference type="ARBA" id="ARBA00022679"/>
    </source>
</evidence>
<dbReference type="InterPro" id="IPR008278">
    <property type="entry name" value="4-PPantetheinyl_Trfase_dom"/>
</dbReference>
<dbReference type="InterPro" id="IPR055066">
    <property type="entry name" value="AASDHPPT_N"/>
</dbReference>
<dbReference type="InterPro" id="IPR050559">
    <property type="entry name" value="P-Pant_transferase_sf"/>
</dbReference>
<dbReference type="GO" id="GO:0005829">
    <property type="term" value="C:cytosol"/>
    <property type="evidence" value="ECO:0007669"/>
    <property type="project" value="TreeGrafter"/>
</dbReference>
<keyword evidence="6" id="KW-1185">Reference proteome</keyword>
<feature type="domain" description="4'-phosphopantetheinyl transferase N-terminal" evidence="4">
    <location>
        <begin position="21"/>
        <end position="116"/>
    </location>
</feature>
<dbReference type="PANTHER" id="PTHR12215">
    <property type="entry name" value="PHOSPHOPANTETHEINE TRANSFERASE"/>
    <property type="match status" value="1"/>
</dbReference>
<evidence type="ECO:0000313" key="6">
    <source>
        <dbReference type="Proteomes" id="UP000238937"/>
    </source>
</evidence>
<protein>
    <submittedName>
        <fullName evidence="5">4'-phosphopantetheinyl transferase</fullName>
    </submittedName>
</protein>
<dbReference type="AlphaFoldDB" id="A0A2T1GHZ0"/>
<dbReference type="GO" id="GO:0000287">
    <property type="term" value="F:magnesium ion binding"/>
    <property type="evidence" value="ECO:0007669"/>
    <property type="project" value="InterPro"/>
</dbReference>
<sequence length="244" mass="27655">MLMLSECDIHVWSTHLDRDREQIDEFSRFLSPEERQRAAKFRNPLHGDRWIVARGYLRQILSRYLALSPAEIVFTYSDRGKPALAKPLCEGKRYANGTRIEGSQIQFNLSHSRDRAVYGISAKDPIGIDIEYIHPLPAADLVDRFFSPAEQAIFHSLPLDSQQAAFFHAWVQKEAYLKACGTGLSTPLDRIEVSIDPSTPAAIISVPTNDIWHIQKLEISAEYASAIVIGGEIDRTEWTLRMMS</sequence>
<proteinExistence type="inferred from homology"/>
<organism evidence="5 6">
    <name type="scientific">Chamaesiphon polymorphus CCALA 037</name>
    <dbReference type="NCBI Taxonomy" id="2107692"/>
    <lineage>
        <taxon>Bacteria</taxon>
        <taxon>Bacillati</taxon>
        <taxon>Cyanobacteriota</taxon>
        <taxon>Cyanophyceae</taxon>
        <taxon>Gomontiellales</taxon>
        <taxon>Chamaesiphonaceae</taxon>
        <taxon>Chamaesiphon</taxon>
    </lineage>
</organism>
<evidence type="ECO:0000259" key="3">
    <source>
        <dbReference type="Pfam" id="PF01648"/>
    </source>
</evidence>
<evidence type="ECO:0000313" key="5">
    <source>
        <dbReference type="EMBL" id="PSB57325.1"/>
    </source>
</evidence>
<comment type="similarity">
    <text evidence="1">Belongs to the P-Pant transferase superfamily. Gsp/Sfp/HetI/AcpT family.</text>
</comment>
<reference evidence="5 6" key="1">
    <citation type="submission" date="2018-03" db="EMBL/GenBank/DDBJ databases">
        <title>The ancient ancestry and fast evolution of plastids.</title>
        <authorList>
            <person name="Moore K.R."/>
            <person name="Magnabosco C."/>
            <person name="Momper L."/>
            <person name="Gold D.A."/>
            <person name="Bosak T."/>
            <person name="Fournier G.P."/>
        </authorList>
    </citation>
    <scope>NUCLEOTIDE SEQUENCE [LARGE SCALE GENOMIC DNA]</scope>
    <source>
        <strain evidence="5 6">CCALA 037</strain>
    </source>
</reference>
<dbReference type="InterPro" id="IPR037143">
    <property type="entry name" value="4-PPantetheinyl_Trfase_dom_sf"/>
</dbReference>
<dbReference type="GO" id="GO:0019878">
    <property type="term" value="P:lysine biosynthetic process via aminoadipic acid"/>
    <property type="evidence" value="ECO:0007669"/>
    <property type="project" value="TreeGrafter"/>
</dbReference>
<dbReference type="PANTHER" id="PTHR12215:SF10">
    <property type="entry name" value="L-AMINOADIPATE-SEMIALDEHYDE DEHYDROGENASE-PHOSPHOPANTETHEINYL TRANSFERASE"/>
    <property type="match status" value="1"/>
</dbReference>
<feature type="domain" description="4'-phosphopantetheinyl transferase" evidence="3">
    <location>
        <begin position="125"/>
        <end position="227"/>
    </location>
</feature>
<dbReference type="GO" id="GO:0008897">
    <property type="term" value="F:holo-[acyl-carrier-protein] synthase activity"/>
    <property type="evidence" value="ECO:0007669"/>
    <property type="project" value="InterPro"/>
</dbReference>
<evidence type="ECO:0000259" key="4">
    <source>
        <dbReference type="Pfam" id="PF22624"/>
    </source>
</evidence>
<comment type="caution">
    <text evidence="5">The sequence shown here is derived from an EMBL/GenBank/DDBJ whole genome shotgun (WGS) entry which is preliminary data.</text>
</comment>
<dbReference type="SUPFAM" id="SSF56214">
    <property type="entry name" value="4'-phosphopantetheinyl transferase"/>
    <property type="match status" value="2"/>
</dbReference>
<dbReference type="OrthoDB" id="9808281at2"/>
<dbReference type="Proteomes" id="UP000238937">
    <property type="component" value="Unassembled WGS sequence"/>
</dbReference>